<name>A0A0B4XR63_9GAMM</name>
<gene>
    <name evidence="2" type="ORF">S7S_11550</name>
</gene>
<dbReference type="KEGG" id="apac:S7S_11550"/>
<protein>
    <recommendedName>
        <fullName evidence="4">Lipopolysaccharide assembly protein A domain-containing protein</fullName>
    </recommendedName>
</protein>
<keyword evidence="1" id="KW-0812">Transmembrane</keyword>
<dbReference type="AlphaFoldDB" id="A0A0B4XR63"/>
<dbReference type="OrthoDB" id="6080525at2"/>
<evidence type="ECO:0008006" key="4">
    <source>
        <dbReference type="Google" id="ProtNLM"/>
    </source>
</evidence>
<dbReference type="HOGENOM" id="CLU_2406811_0_0_6"/>
<dbReference type="Proteomes" id="UP000006764">
    <property type="component" value="Chromosome"/>
</dbReference>
<feature type="transmembrane region" description="Helical" evidence="1">
    <location>
        <begin position="20"/>
        <end position="37"/>
    </location>
</feature>
<reference evidence="2 3" key="1">
    <citation type="journal article" date="2012" name="J. Bacteriol.">
        <title>Genome sequence of an alkane-degrading bacterium, Alcanivorax pacificus type strain W11-5, isolated from deep sea sediment.</title>
        <authorList>
            <person name="Lai Q."/>
            <person name="Shao Z."/>
        </authorList>
    </citation>
    <scope>NUCLEOTIDE SEQUENCE [LARGE SCALE GENOMIC DNA]</scope>
    <source>
        <strain evidence="2 3">W11-5</strain>
    </source>
</reference>
<proteinExistence type="predicted"/>
<evidence type="ECO:0000313" key="2">
    <source>
        <dbReference type="EMBL" id="AJD48722.1"/>
    </source>
</evidence>
<keyword evidence="1" id="KW-0472">Membrane</keyword>
<keyword evidence="1" id="KW-1133">Transmembrane helix</keyword>
<sequence length="92" mass="10739">MANDRSFFRQLLDWLQRKPGRALFWLGILLLAVIVLQNLEPTSLKILFWQVAQVPKLVLLLGAMVLGALIWEVLRRRTGRNAPPPRRPHDRY</sequence>
<evidence type="ECO:0000256" key="1">
    <source>
        <dbReference type="SAM" id="Phobius"/>
    </source>
</evidence>
<organism evidence="2 3">
    <name type="scientific">Isoalcanivorax pacificus W11-5</name>
    <dbReference type="NCBI Taxonomy" id="391936"/>
    <lineage>
        <taxon>Bacteria</taxon>
        <taxon>Pseudomonadati</taxon>
        <taxon>Pseudomonadota</taxon>
        <taxon>Gammaproteobacteria</taxon>
        <taxon>Oceanospirillales</taxon>
        <taxon>Alcanivoracaceae</taxon>
        <taxon>Isoalcanivorax</taxon>
    </lineage>
</organism>
<accession>A0A0B4XR63</accession>
<dbReference type="EMBL" id="CP004387">
    <property type="protein sequence ID" value="AJD48722.1"/>
    <property type="molecule type" value="Genomic_DNA"/>
</dbReference>
<evidence type="ECO:0000313" key="3">
    <source>
        <dbReference type="Proteomes" id="UP000006764"/>
    </source>
</evidence>
<keyword evidence="3" id="KW-1185">Reference proteome</keyword>
<dbReference type="RefSeq" id="WP_008736984.1">
    <property type="nucleotide sequence ID" value="NZ_CP004387.1"/>
</dbReference>
<feature type="transmembrane region" description="Helical" evidence="1">
    <location>
        <begin position="57"/>
        <end position="74"/>
    </location>
</feature>